<proteinExistence type="predicted"/>
<dbReference type="AlphaFoldDB" id="A0A2P2NA92"/>
<dbReference type="EMBL" id="GGEC01058913">
    <property type="protein sequence ID" value="MBX39397.1"/>
    <property type="molecule type" value="Transcribed_RNA"/>
</dbReference>
<reference evidence="1" key="1">
    <citation type="submission" date="2018-02" db="EMBL/GenBank/DDBJ databases">
        <title>Rhizophora mucronata_Transcriptome.</title>
        <authorList>
            <person name="Meera S.P."/>
            <person name="Sreeshan A."/>
            <person name="Augustine A."/>
        </authorList>
    </citation>
    <scope>NUCLEOTIDE SEQUENCE</scope>
    <source>
        <tissue evidence="1">Leaf</tissue>
    </source>
</reference>
<evidence type="ECO:0000313" key="1">
    <source>
        <dbReference type="EMBL" id="MBX39397.1"/>
    </source>
</evidence>
<name>A0A2P2NA92_RHIMU</name>
<organism evidence="1">
    <name type="scientific">Rhizophora mucronata</name>
    <name type="common">Asiatic mangrove</name>
    <dbReference type="NCBI Taxonomy" id="61149"/>
    <lineage>
        <taxon>Eukaryota</taxon>
        <taxon>Viridiplantae</taxon>
        <taxon>Streptophyta</taxon>
        <taxon>Embryophyta</taxon>
        <taxon>Tracheophyta</taxon>
        <taxon>Spermatophyta</taxon>
        <taxon>Magnoliopsida</taxon>
        <taxon>eudicotyledons</taxon>
        <taxon>Gunneridae</taxon>
        <taxon>Pentapetalae</taxon>
        <taxon>rosids</taxon>
        <taxon>fabids</taxon>
        <taxon>Malpighiales</taxon>
        <taxon>Rhizophoraceae</taxon>
        <taxon>Rhizophora</taxon>
    </lineage>
</organism>
<accession>A0A2P2NA92</accession>
<protein>
    <submittedName>
        <fullName evidence="1">Uncharacterized protein</fullName>
    </submittedName>
</protein>
<sequence>MCHRASKNFHCSAQQSKILPFFQQFHYLTIPTKTYA</sequence>